<name>A0ABN9PRB8_9DINO</name>
<keyword evidence="3" id="KW-1185">Reference proteome</keyword>
<sequence>MLAMEYGRRLITRPELPRIKKTRMETEKSGHKEEEEEEEEEEEAGRGSGGGHVAICQKGYAVRTERHSTIGSKSQDSAPGMPRRQARQQTCVGRSPRRMHMHMPTSYVLVASWLARSPPDDKTAASRARLVRVAGRELGPARVRPGASSARREVGQARVFQPAEEAKPRESARAAGCEFGWARSRPGANCSAPGGGRAGGECMSRWVPICPFPSGPARASNPRSPSLPPRILRRAHPHTHSARLVATKAHSSGKRRCPCAKETPAELIRSRWSLEETFAKKRAT</sequence>
<comment type="caution">
    <text evidence="2">The sequence shown here is derived from an EMBL/GenBank/DDBJ whole genome shotgun (WGS) entry which is preliminary data.</text>
</comment>
<feature type="compositionally biased region" description="Acidic residues" evidence="1">
    <location>
        <begin position="34"/>
        <end position="43"/>
    </location>
</feature>
<feature type="compositionally biased region" description="Basic and acidic residues" evidence="1">
    <location>
        <begin position="15"/>
        <end position="33"/>
    </location>
</feature>
<feature type="compositionally biased region" description="Basic residues" evidence="1">
    <location>
        <begin position="231"/>
        <end position="241"/>
    </location>
</feature>
<feature type="compositionally biased region" description="Low complexity" evidence="1">
    <location>
        <begin position="215"/>
        <end position="224"/>
    </location>
</feature>
<dbReference type="Proteomes" id="UP001189429">
    <property type="component" value="Unassembled WGS sequence"/>
</dbReference>
<feature type="region of interest" description="Disordered" evidence="1">
    <location>
        <begin position="1"/>
        <end position="99"/>
    </location>
</feature>
<proteinExistence type="predicted"/>
<evidence type="ECO:0000256" key="1">
    <source>
        <dbReference type="SAM" id="MobiDB-lite"/>
    </source>
</evidence>
<protein>
    <submittedName>
        <fullName evidence="2">Uncharacterized protein</fullName>
    </submittedName>
</protein>
<dbReference type="EMBL" id="CAUYUJ010001226">
    <property type="protein sequence ID" value="CAK0794904.1"/>
    <property type="molecule type" value="Genomic_DNA"/>
</dbReference>
<organism evidence="2 3">
    <name type="scientific">Prorocentrum cordatum</name>
    <dbReference type="NCBI Taxonomy" id="2364126"/>
    <lineage>
        <taxon>Eukaryota</taxon>
        <taxon>Sar</taxon>
        <taxon>Alveolata</taxon>
        <taxon>Dinophyceae</taxon>
        <taxon>Prorocentrales</taxon>
        <taxon>Prorocentraceae</taxon>
        <taxon>Prorocentrum</taxon>
    </lineage>
</organism>
<feature type="region of interest" description="Disordered" evidence="1">
    <location>
        <begin position="215"/>
        <end position="258"/>
    </location>
</feature>
<accession>A0ABN9PRB8</accession>
<evidence type="ECO:0000313" key="3">
    <source>
        <dbReference type="Proteomes" id="UP001189429"/>
    </source>
</evidence>
<evidence type="ECO:0000313" key="2">
    <source>
        <dbReference type="EMBL" id="CAK0794904.1"/>
    </source>
</evidence>
<reference evidence="2" key="1">
    <citation type="submission" date="2023-10" db="EMBL/GenBank/DDBJ databases">
        <authorList>
            <person name="Chen Y."/>
            <person name="Shah S."/>
            <person name="Dougan E. K."/>
            <person name="Thang M."/>
            <person name="Chan C."/>
        </authorList>
    </citation>
    <scope>NUCLEOTIDE SEQUENCE [LARGE SCALE GENOMIC DNA]</scope>
</reference>
<gene>
    <name evidence="2" type="ORF">PCOR1329_LOCUS4751</name>
</gene>